<dbReference type="SMART" id="SM00244">
    <property type="entry name" value="PHB"/>
    <property type="match status" value="1"/>
</dbReference>
<accession>A0ABT3RRD4</accession>
<dbReference type="Pfam" id="PF01145">
    <property type="entry name" value="Band_7"/>
    <property type="match status" value="2"/>
</dbReference>
<dbReference type="InterPro" id="IPR001107">
    <property type="entry name" value="Band_7"/>
</dbReference>
<organism evidence="4 5">
    <name type="scientific">Mangrovivirga halotolerans</name>
    <dbReference type="NCBI Taxonomy" id="2993936"/>
    <lineage>
        <taxon>Bacteria</taxon>
        <taxon>Pseudomonadati</taxon>
        <taxon>Bacteroidota</taxon>
        <taxon>Cytophagia</taxon>
        <taxon>Cytophagales</taxon>
        <taxon>Mangrovivirgaceae</taxon>
        <taxon>Mangrovivirga</taxon>
    </lineage>
</organism>
<dbReference type="Gene3D" id="3.30.479.30">
    <property type="entry name" value="Band 7 domain"/>
    <property type="match status" value="1"/>
</dbReference>
<dbReference type="InterPro" id="IPR001972">
    <property type="entry name" value="Stomatin_HflK_fam"/>
</dbReference>
<sequence>MKRIRINAGRIGLVFRKGDFQRVISRGTHWLSFGESVEQYDLTRRFYPIDPLELYLNEPEIKKRLNIVDVGDNQIVLKYENGNFNEVLQPGRYAYWNEIVNYEFKVIDLSKVEIDKELDVLALKRSELVPYIRVSKVSSYENGILFINGEAKKILPPGEYYFWKNSIDVMVSKVDLRQQQMEVSGQEILTKDKASLRVSFYVQYKVSDINKALVDNKDFEKQFYVLIQFALREYIGSMTLDQLLEDRDNITEYVINFLNGKVGDLGIEVKGGGLRDVILPGEMRTIMNQVLIAQKQAQANVISRREETASTRSLLNTAKLMDENEMLFKLKEMEYVEKIAEKVGQITLNGNGQVIDQLKEIFSGVR</sequence>
<protein>
    <submittedName>
        <fullName evidence="4">Slipin family protein</fullName>
    </submittedName>
</protein>
<evidence type="ECO:0000313" key="5">
    <source>
        <dbReference type="Proteomes" id="UP001209885"/>
    </source>
</evidence>
<comment type="subcellular location">
    <subcellularLocation>
        <location evidence="1">Membrane</location>
        <topology evidence="1">Single-pass membrane protein</topology>
    </subcellularLocation>
</comment>
<evidence type="ECO:0000256" key="1">
    <source>
        <dbReference type="ARBA" id="ARBA00004167"/>
    </source>
</evidence>
<dbReference type="CDD" id="cd13438">
    <property type="entry name" value="SPFH_eoslipins_u2"/>
    <property type="match status" value="1"/>
</dbReference>
<reference evidence="4 5" key="1">
    <citation type="submission" date="2022-11" db="EMBL/GenBank/DDBJ databases">
        <title>The characterization of three novel Bacteroidetes species and genomic analysis of their roles in tidal elemental geochemical cycles.</title>
        <authorList>
            <person name="Ma K."/>
        </authorList>
    </citation>
    <scope>NUCLEOTIDE SEQUENCE [LARGE SCALE GENOMIC DNA]</scope>
    <source>
        <strain evidence="4 5">M17</strain>
    </source>
</reference>
<dbReference type="InterPro" id="IPR036013">
    <property type="entry name" value="Band_7/SPFH_dom_sf"/>
</dbReference>
<dbReference type="RefSeq" id="WP_266056631.1">
    <property type="nucleotide sequence ID" value="NZ_JAPFQN010000005.1"/>
</dbReference>
<dbReference type="InterPro" id="IPR043202">
    <property type="entry name" value="Band-7_stomatin-like"/>
</dbReference>
<dbReference type="PRINTS" id="PR00721">
    <property type="entry name" value="STOMATIN"/>
</dbReference>
<dbReference type="EMBL" id="JAPFQN010000005">
    <property type="protein sequence ID" value="MCX2744165.1"/>
    <property type="molecule type" value="Genomic_DNA"/>
</dbReference>
<dbReference type="PANTHER" id="PTHR10264">
    <property type="entry name" value="BAND 7 PROTEIN-RELATED"/>
    <property type="match status" value="1"/>
</dbReference>
<dbReference type="Proteomes" id="UP001209885">
    <property type="component" value="Unassembled WGS sequence"/>
</dbReference>
<name>A0ABT3RRD4_9BACT</name>
<feature type="domain" description="Band 7" evidence="3">
    <location>
        <begin position="132"/>
        <end position="291"/>
    </location>
</feature>
<comment type="similarity">
    <text evidence="2">Belongs to the band 7/mec-2 family.</text>
</comment>
<evidence type="ECO:0000259" key="3">
    <source>
        <dbReference type="SMART" id="SM00244"/>
    </source>
</evidence>
<dbReference type="SUPFAM" id="SSF117892">
    <property type="entry name" value="Band 7/SPFH domain"/>
    <property type="match status" value="1"/>
</dbReference>
<proteinExistence type="inferred from homology"/>
<evidence type="ECO:0000256" key="2">
    <source>
        <dbReference type="ARBA" id="ARBA00008164"/>
    </source>
</evidence>
<comment type="caution">
    <text evidence="4">The sequence shown here is derived from an EMBL/GenBank/DDBJ whole genome shotgun (WGS) entry which is preliminary data.</text>
</comment>
<dbReference type="PANTHER" id="PTHR10264:SF83">
    <property type="entry name" value="BLL5629 PROTEIN"/>
    <property type="match status" value="1"/>
</dbReference>
<keyword evidence="5" id="KW-1185">Reference proteome</keyword>
<gene>
    <name evidence="4" type="ORF">OO013_09825</name>
</gene>
<evidence type="ECO:0000313" key="4">
    <source>
        <dbReference type="EMBL" id="MCX2744165.1"/>
    </source>
</evidence>